<dbReference type="EMBL" id="QXBN01000001">
    <property type="protein sequence ID" value="RIT43997.1"/>
    <property type="molecule type" value="Genomic_DNA"/>
</dbReference>
<keyword evidence="1" id="KW-0805">Transcription regulation</keyword>
<dbReference type="InterPro" id="IPR018060">
    <property type="entry name" value="HTH_AraC"/>
</dbReference>
<dbReference type="Gene3D" id="1.10.10.60">
    <property type="entry name" value="Homeodomain-like"/>
    <property type="match status" value="1"/>
</dbReference>
<gene>
    <name evidence="6" type="ORF">D2E76_02885</name>
    <name evidence="5" type="ORF">ERS075527_01639</name>
</gene>
<dbReference type="SUPFAM" id="SSF46689">
    <property type="entry name" value="Homeodomain-like"/>
    <property type="match status" value="1"/>
</dbReference>
<dbReference type="EMBL" id="CSUW01000003">
    <property type="protein sequence ID" value="CPT19322.1"/>
    <property type="molecule type" value="Genomic_DNA"/>
</dbReference>
<evidence type="ECO:0000256" key="1">
    <source>
        <dbReference type="ARBA" id="ARBA00023015"/>
    </source>
</evidence>
<dbReference type="PROSITE" id="PS01124">
    <property type="entry name" value="HTH_ARAC_FAMILY_2"/>
    <property type="match status" value="1"/>
</dbReference>
<evidence type="ECO:0000256" key="2">
    <source>
        <dbReference type="ARBA" id="ARBA00023125"/>
    </source>
</evidence>
<comment type="caution">
    <text evidence="6">The sequence shown here is derived from an EMBL/GenBank/DDBJ whole genome shotgun (WGS) entry which is preliminary data.</text>
</comment>
<keyword evidence="3" id="KW-0804">Transcription</keyword>
<reference evidence="5 7" key="1">
    <citation type="submission" date="2015-03" db="EMBL/GenBank/DDBJ databases">
        <authorList>
            <consortium name="Pathogen Informatics"/>
            <person name="Murphy D."/>
        </authorList>
    </citation>
    <scope>NUCLEOTIDE SEQUENCE [LARGE SCALE GENOMIC DNA]</scope>
    <source>
        <strain evidence="5 7">PAP036</strain>
    </source>
</reference>
<dbReference type="SMART" id="SM00342">
    <property type="entry name" value="HTH_ARAC"/>
    <property type="match status" value="1"/>
</dbReference>
<name>A0A0U1BF89_9MYCO</name>
<evidence type="ECO:0000313" key="6">
    <source>
        <dbReference type="EMBL" id="RIT43997.1"/>
    </source>
</evidence>
<dbReference type="AlphaFoldDB" id="A0A0U1BF89"/>
<reference evidence="6 8" key="2">
    <citation type="submission" date="2018-08" db="EMBL/GenBank/DDBJ databases">
        <title>Linezolid Resistance in Mycobacterium abscessus: MIC Distribution and Comprehensive Investigation of Resistance Mechanisms.</title>
        <authorList>
            <person name="Ye M."/>
            <person name="Xu L."/>
            <person name="Zou Y."/>
            <person name="Li B."/>
            <person name="Guo Q."/>
            <person name="Zhang Y."/>
            <person name="Zhan M."/>
            <person name="Xu B."/>
            <person name="Yu F."/>
            <person name="Zhang Z."/>
            <person name="Chu H."/>
        </authorList>
    </citation>
    <scope>NUCLEOTIDE SEQUENCE [LARGE SCALE GENOMIC DNA]</scope>
    <source>
        <strain evidence="6 8">G143</strain>
    </source>
</reference>
<evidence type="ECO:0000313" key="7">
    <source>
        <dbReference type="Proteomes" id="UP000038487"/>
    </source>
</evidence>
<evidence type="ECO:0000259" key="4">
    <source>
        <dbReference type="PROSITE" id="PS01124"/>
    </source>
</evidence>
<sequence length="307" mass="33474">MRSPARYEGRTTADASWRAVSAAADVTLSGIAHGYTELRERAHRPVERSEVAGVAPVLVVELDAPLLVADVADHASPRIWQAFVAGVSQGPSSTVHSGAQHCIEVRLTPLGLHRVSGLAMDAVSNRVVSLEELFGKKARYLPERLAAEPNWVRRFDLLDSVFMRAAAEGPEADAEVEFAWHRLNRTGGTAGIGEILNEIGWSRARLAQRFRSQVGLTPKAAARVLRFNRAMTLLNQPGHRSLSSIALACGYFDQAHFNRDFRVLAGCSPRQWAALRHEDLMGYRIPADGEHLYKTGVDGGPSVGTVL</sequence>
<evidence type="ECO:0000313" key="5">
    <source>
        <dbReference type="EMBL" id="CPT19322.1"/>
    </source>
</evidence>
<dbReference type="GO" id="GO:0003700">
    <property type="term" value="F:DNA-binding transcription factor activity"/>
    <property type="evidence" value="ECO:0007669"/>
    <property type="project" value="InterPro"/>
</dbReference>
<dbReference type="GeneID" id="93380640"/>
<evidence type="ECO:0000256" key="3">
    <source>
        <dbReference type="ARBA" id="ARBA00023163"/>
    </source>
</evidence>
<protein>
    <submittedName>
        <fullName evidence="6">AraC family transcriptional regulator</fullName>
    </submittedName>
    <submittedName>
        <fullName evidence="5">AraC-family regulatory protein</fullName>
    </submittedName>
</protein>
<dbReference type="InterPro" id="IPR009057">
    <property type="entry name" value="Homeodomain-like_sf"/>
</dbReference>
<dbReference type="Proteomes" id="UP000284557">
    <property type="component" value="Unassembled WGS sequence"/>
</dbReference>
<organism evidence="6 8">
    <name type="scientific">Mycobacteroides abscessus</name>
    <dbReference type="NCBI Taxonomy" id="36809"/>
    <lineage>
        <taxon>Bacteria</taxon>
        <taxon>Bacillati</taxon>
        <taxon>Actinomycetota</taxon>
        <taxon>Actinomycetes</taxon>
        <taxon>Mycobacteriales</taxon>
        <taxon>Mycobacteriaceae</taxon>
        <taxon>Mycobacteroides</taxon>
    </lineage>
</organism>
<dbReference type="Pfam" id="PF12833">
    <property type="entry name" value="HTH_18"/>
    <property type="match status" value="1"/>
</dbReference>
<keyword evidence="2" id="KW-0238">DNA-binding</keyword>
<dbReference type="PANTHER" id="PTHR46796">
    <property type="entry name" value="HTH-TYPE TRANSCRIPTIONAL ACTIVATOR RHAS-RELATED"/>
    <property type="match status" value="1"/>
</dbReference>
<dbReference type="Proteomes" id="UP000038487">
    <property type="component" value="Unassembled WGS sequence"/>
</dbReference>
<dbReference type="RefSeq" id="WP_005080689.1">
    <property type="nucleotide sequence ID" value="NZ_CP014955.1"/>
</dbReference>
<dbReference type="PANTHER" id="PTHR46796:SF15">
    <property type="entry name" value="BLL1074 PROTEIN"/>
    <property type="match status" value="1"/>
</dbReference>
<dbReference type="InterPro" id="IPR050204">
    <property type="entry name" value="AraC_XylS_family_regulators"/>
</dbReference>
<proteinExistence type="predicted"/>
<evidence type="ECO:0000313" key="8">
    <source>
        <dbReference type="Proteomes" id="UP000284557"/>
    </source>
</evidence>
<feature type="domain" description="HTH araC/xylS-type" evidence="4">
    <location>
        <begin position="173"/>
        <end position="275"/>
    </location>
</feature>
<dbReference type="GO" id="GO:0043565">
    <property type="term" value="F:sequence-specific DNA binding"/>
    <property type="evidence" value="ECO:0007669"/>
    <property type="project" value="InterPro"/>
</dbReference>
<accession>A0A0U1BF89</accession>